<gene>
    <name evidence="3" type="ORF">F5544_25705</name>
</gene>
<proteinExistence type="inferred from homology"/>
<dbReference type="GO" id="GO:0005886">
    <property type="term" value="C:plasma membrane"/>
    <property type="evidence" value="ECO:0007669"/>
    <property type="project" value="TreeGrafter"/>
</dbReference>
<sequence length="166" mass="18917">MLERMSEVFDSPTDWVARHVRRYVESDGAEGHSYNGWPTLLLTVRGRRSGKLRRTALIYGRDADRYLLVASNGGAREHPEWYRNLLADPDVGIQVGRDHFVARAHTADALEAARLWPVMAAIFPLYEKYRAATDREIPLVILEDARAVQGMDTLPFAALVRDRKQE</sequence>
<accession>A0A6G9YI66</accession>
<dbReference type="Proteomes" id="UP000503540">
    <property type="component" value="Chromosome"/>
</dbReference>
<protein>
    <submittedName>
        <fullName evidence="3">Nitroreductase family deazaflavin-dependent oxidoreductase</fullName>
    </submittedName>
</protein>
<keyword evidence="4" id="KW-1185">Reference proteome</keyword>
<dbReference type="EMBL" id="CP046172">
    <property type="protein sequence ID" value="QIS12995.1"/>
    <property type="molecule type" value="Genomic_DNA"/>
</dbReference>
<dbReference type="SUPFAM" id="SSF50475">
    <property type="entry name" value="FMN-binding split barrel"/>
    <property type="match status" value="1"/>
</dbReference>
<dbReference type="KEGG" id="nah:F5544_25705"/>
<comment type="catalytic activity">
    <reaction evidence="2">
        <text>oxidized coenzyme F420-(gamma-L-Glu)(n) + a quinol + H(+) = reduced coenzyme F420-(gamma-L-Glu)(n) + a quinone</text>
        <dbReference type="Rhea" id="RHEA:39663"/>
        <dbReference type="Rhea" id="RHEA-COMP:12939"/>
        <dbReference type="Rhea" id="RHEA-COMP:14378"/>
        <dbReference type="ChEBI" id="CHEBI:15378"/>
        <dbReference type="ChEBI" id="CHEBI:24646"/>
        <dbReference type="ChEBI" id="CHEBI:132124"/>
        <dbReference type="ChEBI" id="CHEBI:133980"/>
        <dbReference type="ChEBI" id="CHEBI:139511"/>
    </reaction>
</comment>
<dbReference type="Pfam" id="PF04075">
    <property type="entry name" value="F420H2_quin_red"/>
    <property type="match status" value="1"/>
</dbReference>
<dbReference type="Gene3D" id="2.30.110.10">
    <property type="entry name" value="Electron Transport, Fmn-binding Protein, Chain A"/>
    <property type="match status" value="1"/>
</dbReference>
<dbReference type="GO" id="GO:0016491">
    <property type="term" value="F:oxidoreductase activity"/>
    <property type="evidence" value="ECO:0007669"/>
    <property type="project" value="InterPro"/>
</dbReference>
<dbReference type="PANTHER" id="PTHR39428">
    <property type="entry name" value="F420H(2)-DEPENDENT QUINONE REDUCTASE RV1261C"/>
    <property type="match status" value="1"/>
</dbReference>
<evidence type="ECO:0000256" key="1">
    <source>
        <dbReference type="ARBA" id="ARBA00008710"/>
    </source>
</evidence>
<dbReference type="AlphaFoldDB" id="A0A6G9YI66"/>
<comment type="similarity">
    <text evidence="1">Belongs to the F420H(2)-dependent quinone reductase family.</text>
</comment>
<dbReference type="InterPro" id="IPR004378">
    <property type="entry name" value="F420H2_quin_Rdtase"/>
</dbReference>
<dbReference type="InterPro" id="IPR012349">
    <property type="entry name" value="Split_barrel_FMN-bd"/>
</dbReference>
<evidence type="ECO:0000313" key="3">
    <source>
        <dbReference type="EMBL" id="QIS12995.1"/>
    </source>
</evidence>
<dbReference type="PANTHER" id="PTHR39428:SF3">
    <property type="entry name" value="DEAZAFLAVIN-DEPENDENT NITROREDUCTASE"/>
    <property type="match status" value="1"/>
</dbReference>
<evidence type="ECO:0000313" key="4">
    <source>
        <dbReference type="Proteomes" id="UP000503540"/>
    </source>
</evidence>
<organism evidence="3 4">
    <name type="scientific">Nocardia arthritidis</name>
    <dbReference type="NCBI Taxonomy" id="228602"/>
    <lineage>
        <taxon>Bacteria</taxon>
        <taxon>Bacillati</taxon>
        <taxon>Actinomycetota</taxon>
        <taxon>Actinomycetes</taxon>
        <taxon>Mycobacteriales</taxon>
        <taxon>Nocardiaceae</taxon>
        <taxon>Nocardia</taxon>
    </lineage>
</organism>
<reference evidence="3 4" key="1">
    <citation type="journal article" date="2019" name="ACS Chem. Biol.">
        <title>Identification and Mobilization of a Cryptic Antibiotic Biosynthesis Gene Locus from a Human-Pathogenic Nocardia Isolate.</title>
        <authorList>
            <person name="Herisse M."/>
            <person name="Ishida K."/>
            <person name="Porter J.L."/>
            <person name="Howden B."/>
            <person name="Hertweck C."/>
            <person name="Stinear T.P."/>
            <person name="Pidot S.J."/>
        </authorList>
    </citation>
    <scope>NUCLEOTIDE SEQUENCE [LARGE SCALE GENOMIC DNA]</scope>
    <source>
        <strain evidence="3 4">AUSMDU00012717</strain>
    </source>
</reference>
<name>A0A6G9YI66_9NOCA</name>
<dbReference type="NCBIfam" id="TIGR00026">
    <property type="entry name" value="hi_GC_TIGR00026"/>
    <property type="match status" value="1"/>
</dbReference>
<evidence type="ECO:0000256" key="2">
    <source>
        <dbReference type="ARBA" id="ARBA00049106"/>
    </source>
</evidence>
<dbReference type="GO" id="GO:0070967">
    <property type="term" value="F:coenzyme F420 binding"/>
    <property type="evidence" value="ECO:0007669"/>
    <property type="project" value="TreeGrafter"/>
</dbReference>